<evidence type="ECO:0000256" key="4">
    <source>
        <dbReference type="ARBA" id="ARBA00022729"/>
    </source>
</evidence>
<sequence>MLLRLASSLSLATLATAKLLYGGVSESVMEFGEKSIPGTYNKDYTEPNVATIPYWRDLGLNIFRLPFLWERAQPVAGGDFNETYVALIDDWVSKSTSEANGHIKVLLDPHNYARYYGKLIGVDEPVSTFTDFWTKLANRYKDNEHVIFGLMNEPWGLDPAIWFQDAQAGINAIRATGAKNLITVPGISWTGAHSWIESGNGAAAVAAKIQDPADNWVFEMHQYFDSDFSGTSPICTHGTEVFDDVTAWLKENNYKAILGEMAASTDPSCNAQRLWCAGVVENVIRYLAANEEWEGFLWWAAGPWWGSSWSSLEPSKGQSVPNAYLVAPFFPGNDAVAAQPTPTGSITIPAASPTPTRPVPTVQPTNDLPIFVGGSKLGAGWEDWSWNTVDDFTSTSPSPVTGANNLALTISEYGGFSVKGGNFTFHYSIVFYVAADKPSFAIRLTSVDENYDSDDIDITKACPGTITSTAFTRCEIKLEDLGYHAWDRFTISSHSAGNQTLIISDAVIYAQAGDEPSSTATITATATSTPTQSPLPTFTSNRVIYDGSLASGWQDWSWGTVDDLASTEGPAPVKGSYVIKANCTNYGGVSLYGPAFGGYKSLVFYVAAASSNWGVRLENYDDSITGDVIELPTVCGTITADAFTQCVVPLGNTYNWNRISFMSHTIPEQDIYISDIYLSANGDVEATPSPVPHTTTTTKATTTTAAPTCDATTTSTVTYTPPDVTVTVSAGTITVTVPGSTTTTTTKPTTTANPTCDSYTTVVIPQTVTVTAQPLTLTVTVSGQTTAPRTTTTTTTTSKASTTCAAKYAQCGGQGWTGPTCCVAGSTCKASGAYYSQCHVVGVCGRLGFMIVEQSNRQFEVFELMILVLLPLLEFG</sequence>
<dbReference type="EC" id="3.2.1.4" evidence="3"/>
<dbReference type="AlphaFoldDB" id="A0A2U8U9N3"/>
<dbReference type="PANTHER" id="PTHR34142">
    <property type="entry name" value="ENDO-BETA-1,4-GLUCANASE A"/>
    <property type="match status" value="1"/>
</dbReference>
<evidence type="ECO:0000256" key="1">
    <source>
        <dbReference type="ARBA" id="ARBA00000966"/>
    </source>
</evidence>
<reference evidence="9" key="1">
    <citation type="submission" date="2017-07" db="EMBL/GenBank/DDBJ databases">
        <title>Origin of fungal plant biomass degrading enzymes: Comparative enzyme profile studies of zoosporic, early lineage fungi.</title>
        <authorList>
            <person name="Lange L."/>
            <person name="Pilgaard B."/>
            <person name="Herbst F.-A."/>
            <person name="Barret K."/>
            <person name="Busk P.K."/>
            <person name="Pedersen A.G."/>
        </authorList>
    </citation>
    <scope>NUCLEOTIDE SEQUENCE</scope>
</reference>
<feature type="domain" description="CBM1" evidence="8">
    <location>
        <begin position="803"/>
        <end position="839"/>
    </location>
</feature>
<evidence type="ECO:0000256" key="7">
    <source>
        <dbReference type="SAM" id="SignalP"/>
    </source>
</evidence>
<accession>A0A2U8U9N3</accession>
<dbReference type="GO" id="GO:0008810">
    <property type="term" value="F:cellulase activity"/>
    <property type="evidence" value="ECO:0007669"/>
    <property type="project" value="UniProtKB-EC"/>
</dbReference>
<dbReference type="Pfam" id="PF00734">
    <property type="entry name" value="CBM_1"/>
    <property type="match status" value="1"/>
</dbReference>
<evidence type="ECO:0000313" key="9">
    <source>
        <dbReference type="EMBL" id="AWM99286.1"/>
    </source>
</evidence>
<evidence type="ECO:0000259" key="8">
    <source>
        <dbReference type="PROSITE" id="PS51164"/>
    </source>
</evidence>
<evidence type="ECO:0000256" key="5">
    <source>
        <dbReference type="ARBA" id="ARBA00022801"/>
    </source>
</evidence>
<protein>
    <recommendedName>
        <fullName evidence="3">cellulase</fullName>
        <ecNumber evidence="3">3.2.1.4</ecNumber>
    </recommendedName>
</protein>
<dbReference type="SMART" id="SM00236">
    <property type="entry name" value="fCBD"/>
    <property type="match status" value="1"/>
</dbReference>
<feature type="signal peptide" evidence="7">
    <location>
        <begin position="1"/>
        <end position="17"/>
    </location>
</feature>
<dbReference type="PROSITE" id="PS00562">
    <property type="entry name" value="CBM1_1"/>
    <property type="match status" value="1"/>
</dbReference>
<feature type="chain" id="PRO_5015939064" description="cellulase" evidence="7">
    <location>
        <begin position="18"/>
        <end position="876"/>
    </location>
</feature>
<keyword evidence="6" id="KW-0326">Glycosidase</keyword>
<dbReference type="Gene3D" id="2.60.120.430">
    <property type="entry name" value="Galactose-binding lectin"/>
    <property type="match status" value="2"/>
</dbReference>
<dbReference type="InterPro" id="IPR017853">
    <property type="entry name" value="GH"/>
</dbReference>
<organism evidence="9">
    <name type="scientific">Rhizophlyctis rosea</name>
    <dbReference type="NCBI Taxonomy" id="64517"/>
    <lineage>
        <taxon>Eukaryota</taxon>
        <taxon>Fungi</taxon>
        <taxon>Fungi incertae sedis</taxon>
        <taxon>Chytridiomycota</taxon>
        <taxon>Chytridiomycota incertae sedis</taxon>
        <taxon>Chytridiomycetes</taxon>
        <taxon>Rhizophlyctidales</taxon>
        <taxon>Rhizophlyctidaceae</taxon>
        <taxon>Rhizophlyctis</taxon>
    </lineage>
</organism>
<dbReference type="EMBL" id="MF432152">
    <property type="protein sequence ID" value="AWM99286.1"/>
    <property type="molecule type" value="Genomic_DNA"/>
</dbReference>
<evidence type="ECO:0000256" key="3">
    <source>
        <dbReference type="ARBA" id="ARBA00012601"/>
    </source>
</evidence>
<evidence type="ECO:0000256" key="2">
    <source>
        <dbReference type="ARBA" id="ARBA00005641"/>
    </source>
</evidence>
<name>A0A2U8U9N3_9FUNG</name>
<dbReference type="GO" id="GO:0030248">
    <property type="term" value="F:cellulose binding"/>
    <property type="evidence" value="ECO:0007669"/>
    <property type="project" value="InterPro"/>
</dbReference>
<dbReference type="InterPro" id="IPR000254">
    <property type="entry name" value="CBD"/>
</dbReference>
<dbReference type="SUPFAM" id="SSF57180">
    <property type="entry name" value="Cellulose-binding domain"/>
    <property type="match status" value="1"/>
</dbReference>
<dbReference type="PROSITE" id="PS51164">
    <property type="entry name" value="CBM1_2"/>
    <property type="match status" value="1"/>
</dbReference>
<dbReference type="Pfam" id="PF00150">
    <property type="entry name" value="Cellulase"/>
    <property type="match status" value="1"/>
</dbReference>
<dbReference type="SUPFAM" id="SSF51445">
    <property type="entry name" value="(Trans)glycosidases"/>
    <property type="match status" value="1"/>
</dbReference>
<dbReference type="InterPro" id="IPR001547">
    <property type="entry name" value="Glyco_hydro_5"/>
</dbReference>
<dbReference type="PANTHER" id="PTHR34142:SF1">
    <property type="entry name" value="GLYCOSIDE HYDROLASE FAMILY 5 DOMAIN-CONTAINING PROTEIN"/>
    <property type="match status" value="1"/>
</dbReference>
<dbReference type="Gene3D" id="3.20.20.80">
    <property type="entry name" value="Glycosidases"/>
    <property type="match status" value="1"/>
</dbReference>
<evidence type="ECO:0000256" key="6">
    <source>
        <dbReference type="ARBA" id="ARBA00023295"/>
    </source>
</evidence>
<proteinExistence type="inferred from homology"/>
<keyword evidence="5 9" id="KW-0378">Hydrolase</keyword>
<dbReference type="GO" id="GO:0009251">
    <property type="term" value="P:glucan catabolic process"/>
    <property type="evidence" value="ECO:0007669"/>
    <property type="project" value="TreeGrafter"/>
</dbReference>
<comment type="catalytic activity">
    <reaction evidence="1">
        <text>Endohydrolysis of (1-&gt;4)-beta-D-glucosidic linkages in cellulose, lichenin and cereal beta-D-glucans.</text>
        <dbReference type="EC" id="3.2.1.4"/>
    </reaction>
</comment>
<gene>
    <name evidence="9" type="primary">GH5B</name>
</gene>
<dbReference type="InterPro" id="IPR035971">
    <property type="entry name" value="CBD_sf"/>
</dbReference>
<dbReference type="GO" id="GO:0005576">
    <property type="term" value="C:extracellular region"/>
    <property type="evidence" value="ECO:0007669"/>
    <property type="project" value="InterPro"/>
</dbReference>
<keyword evidence="4 7" id="KW-0732">Signal</keyword>
<comment type="similarity">
    <text evidence="2">Belongs to the glycosyl hydrolase 5 (cellulase A) family.</text>
</comment>